<reference evidence="1 2" key="1">
    <citation type="journal article" date="2015" name="Genome Biol. Evol.">
        <title>Comparative Genomics of a Bacterivorous Green Alga Reveals Evolutionary Causalities and Consequences of Phago-Mixotrophic Mode of Nutrition.</title>
        <authorList>
            <person name="Burns J.A."/>
            <person name="Paasch A."/>
            <person name="Narechania A."/>
            <person name="Kim E."/>
        </authorList>
    </citation>
    <scope>NUCLEOTIDE SEQUENCE [LARGE SCALE GENOMIC DNA]</scope>
    <source>
        <strain evidence="1 2">PLY_AMNH</strain>
    </source>
</reference>
<gene>
    <name evidence="1" type="ORF">CYMTET_41552</name>
</gene>
<sequence>MPSRRRSLSTIFDNAAARHAATPPTPAQTAVPTGGTATTTFVAAICVLVRGRFDESVAKHIAKKVLGSKDARFAGTERDASLLFARIVPALEEVFVAEDAAFAPLFVLTDATAAVRAEANRLLFSTLKLLVDPLSAASDWLEGSGLAFPHDGKRVLLEFARRLLHSDAPFQGTSDLLGVRVLLNVDPQDAITDFNAALTTARRKSILCDEEVKGLFISALDHTFYQPVVFRLLLHDQRAAADLLTIQQWVRECHAAHVRAGIVAATPPTAHLYRAQPFDAAEFLRGTQRSGGQRDGTGEDDLRELVLDMRRQLKILTDKVNDKGYTPRAAKPQRLGMKTRIGATPLPAGGSWPQGYSKKVAFQKGTGQTIPLCGNHLCAEHRLRHWNRDCPNGGRRANDEQSAHSFGLEENDYLAFNFQDAIDNNNADRFDALCMLAGGKPEVFDDVSLCSFGAGVHPPCAIDEYTRYCQPANVHMGICEFGCVASGESAVPAAAAAAVPPAPPPAAAESVVSGDDDEDDVFRSLSHVTCFADSAAAKFATQKIREAARGNAPPIALNYIANAPAVDLTSDSDDESCGDAPISGEDAAADCESSDAVLARLGCGRPPPGLGRSAFLTLLVTAVFCACATAYPVTLDAAVGSWDAHTAAPVGGAPFYRAPPTATCTLTSTTSAFCIFPSGICGLTTSTSTILQLRTWDTDVYDESADPATSG</sequence>
<evidence type="ECO:0000313" key="2">
    <source>
        <dbReference type="Proteomes" id="UP001190700"/>
    </source>
</evidence>
<evidence type="ECO:0000313" key="1">
    <source>
        <dbReference type="EMBL" id="KAK3249012.1"/>
    </source>
</evidence>
<dbReference type="AlphaFoldDB" id="A0AAE0C812"/>
<protein>
    <submittedName>
        <fullName evidence="1">Uncharacterized protein</fullName>
    </submittedName>
</protein>
<accession>A0AAE0C812</accession>
<proteinExistence type="predicted"/>
<organism evidence="1 2">
    <name type="scientific">Cymbomonas tetramitiformis</name>
    <dbReference type="NCBI Taxonomy" id="36881"/>
    <lineage>
        <taxon>Eukaryota</taxon>
        <taxon>Viridiplantae</taxon>
        <taxon>Chlorophyta</taxon>
        <taxon>Pyramimonadophyceae</taxon>
        <taxon>Pyramimonadales</taxon>
        <taxon>Pyramimonadaceae</taxon>
        <taxon>Cymbomonas</taxon>
    </lineage>
</organism>
<dbReference type="EMBL" id="LGRX02027640">
    <property type="protein sequence ID" value="KAK3249012.1"/>
    <property type="molecule type" value="Genomic_DNA"/>
</dbReference>
<name>A0AAE0C812_9CHLO</name>
<dbReference type="Proteomes" id="UP001190700">
    <property type="component" value="Unassembled WGS sequence"/>
</dbReference>
<comment type="caution">
    <text evidence="1">The sequence shown here is derived from an EMBL/GenBank/DDBJ whole genome shotgun (WGS) entry which is preliminary data.</text>
</comment>
<keyword evidence="2" id="KW-1185">Reference proteome</keyword>